<accession>A0ABX1CQT6</accession>
<evidence type="ECO:0000313" key="2">
    <source>
        <dbReference type="Proteomes" id="UP000732399"/>
    </source>
</evidence>
<dbReference type="Proteomes" id="UP000732399">
    <property type="component" value="Unassembled WGS sequence"/>
</dbReference>
<reference evidence="1 2" key="1">
    <citation type="submission" date="2020-03" db="EMBL/GenBank/DDBJ databases">
        <authorList>
            <person name="Wang L."/>
            <person name="He N."/>
            <person name="Li Y."/>
            <person name="Fang Y."/>
            <person name="Zhang F."/>
        </authorList>
    </citation>
    <scope>NUCLEOTIDE SEQUENCE [LARGE SCALE GENOMIC DNA]</scope>
    <source>
        <strain evidence="1 2">36D10-4-7</strain>
    </source>
</reference>
<dbReference type="RefSeq" id="WP_168133872.1">
    <property type="nucleotide sequence ID" value="NZ_JAAVJH010000003.1"/>
</dbReference>
<name>A0ABX1CQT6_9SPHN</name>
<dbReference type="EMBL" id="JAAVJH010000003">
    <property type="protein sequence ID" value="NJR78380.1"/>
    <property type="molecule type" value="Genomic_DNA"/>
</dbReference>
<comment type="caution">
    <text evidence="1">The sequence shown here is derived from an EMBL/GenBank/DDBJ whole genome shotgun (WGS) entry which is preliminary data.</text>
</comment>
<protein>
    <submittedName>
        <fullName evidence="1">Uncharacterized protein</fullName>
    </submittedName>
</protein>
<organism evidence="1 2">
    <name type="scientific">Sphingomonas corticis</name>
    <dbReference type="NCBI Taxonomy" id="2722791"/>
    <lineage>
        <taxon>Bacteria</taxon>
        <taxon>Pseudomonadati</taxon>
        <taxon>Pseudomonadota</taxon>
        <taxon>Alphaproteobacteria</taxon>
        <taxon>Sphingomonadales</taxon>
        <taxon>Sphingomonadaceae</taxon>
        <taxon>Sphingomonas</taxon>
    </lineage>
</organism>
<proteinExistence type="predicted"/>
<keyword evidence="2" id="KW-1185">Reference proteome</keyword>
<evidence type="ECO:0000313" key="1">
    <source>
        <dbReference type="EMBL" id="NJR78380.1"/>
    </source>
</evidence>
<gene>
    <name evidence="1" type="ORF">HBH26_07075</name>
</gene>
<sequence>MLLATLASAPFLAAAQMAGLPPEPPSPAACVNLTSAEIVEAISNAEISIYDAGGKFSVSYYFISSTKVTIYHSLGLPGTLNYIVSNNSIIINGGDPKYLCRFRGMLFLRYESKGYTRYVERKIVKRLM</sequence>